<comment type="caution">
    <text evidence="3">The sequence shown here is derived from an EMBL/GenBank/DDBJ whole genome shotgun (WGS) entry which is preliminary data.</text>
</comment>
<dbReference type="GO" id="GO:0008168">
    <property type="term" value="F:methyltransferase activity"/>
    <property type="evidence" value="ECO:0007669"/>
    <property type="project" value="InterPro"/>
</dbReference>
<reference evidence="3 4" key="1">
    <citation type="submission" date="2011-09" db="EMBL/GenBank/DDBJ databases">
        <title>The draft genome of Methanotorris formicicus Mc-S-70.</title>
        <authorList>
            <consortium name="US DOE Joint Genome Institute (JGI-PGF)"/>
            <person name="Lucas S."/>
            <person name="Han J."/>
            <person name="Lapidus A."/>
            <person name="Cheng J.-F."/>
            <person name="Goodwin L."/>
            <person name="Pitluck S."/>
            <person name="Peters L."/>
            <person name="Land M.L."/>
            <person name="Hauser L."/>
            <person name="Sieprawska-Lupa M."/>
            <person name="Takai K."/>
            <person name="Miyazaki J."/>
            <person name="Whitman W."/>
            <person name="Woyke T.J."/>
        </authorList>
    </citation>
    <scope>NUCLEOTIDE SEQUENCE [LARGE SCALE GENOMIC DNA]</scope>
    <source>
        <strain evidence="3 4">Mc-S-70</strain>
    </source>
</reference>
<dbReference type="Gene3D" id="3.30.2130.30">
    <property type="match status" value="1"/>
</dbReference>
<dbReference type="PATRIC" id="fig|647171.4.peg.1347"/>
<dbReference type="SUPFAM" id="SSF53335">
    <property type="entry name" value="S-adenosyl-L-methionine-dependent methyltransferases"/>
    <property type="match status" value="1"/>
</dbReference>
<gene>
    <name evidence="3" type="ORF">MetfoDRAFT_1381</name>
</gene>
<dbReference type="PANTHER" id="PTHR43209">
    <property type="entry name" value="TRNA SULFURTRANSFERASE"/>
    <property type="match status" value="1"/>
</dbReference>
<dbReference type="GO" id="GO:0002937">
    <property type="term" value="P:tRNA 4-thiouridine biosynthesis"/>
    <property type="evidence" value="ECO:0007669"/>
    <property type="project" value="TreeGrafter"/>
</dbReference>
<dbReference type="PANTHER" id="PTHR43209:SF1">
    <property type="entry name" value="TRNA SULFURTRANSFERASE"/>
    <property type="match status" value="1"/>
</dbReference>
<dbReference type="Pfam" id="PF02926">
    <property type="entry name" value="THUMP"/>
    <property type="match status" value="1"/>
</dbReference>
<dbReference type="Gene3D" id="3.40.50.150">
    <property type="entry name" value="Vaccinia Virus protein VP39"/>
    <property type="match status" value="1"/>
</dbReference>
<dbReference type="PROSITE" id="PS51165">
    <property type="entry name" value="THUMP"/>
    <property type="match status" value="1"/>
</dbReference>
<dbReference type="InterPro" id="IPR029063">
    <property type="entry name" value="SAM-dependent_MTases_sf"/>
</dbReference>
<name>H1L007_9EURY</name>
<dbReference type="GO" id="GO:0052837">
    <property type="term" value="P:thiazole biosynthetic process"/>
    <property type="evidence" value="ECO:0007669"/>
    <property type="project" value="TreeGrafter"/>
</dbReference>
<sequence length="339" mass="39549">MKPTLLVTTQPGFETYLKEELKTLNIKKIIKYTMFRGLLKVLSENPYETIEVIKKEKDKFKFLMRAVPLEVECPSDLESIRKNTISLLKTKSIDGKSFVVRCNRRGRHKYTSEDVERFIGREILENFDLKVDLKNYDFKINIEIIQDTAYISIFDDNFNEFRHEGNIKKSKYLKRYIERPLNRSERKMKELVERYPNIFDVDIAVDIGSAPGGWAKVLAENAKVVYAIDTGNLRIKKDNIIHIKKRAEDIDNLPQCQLLTNDTNLYPEESALLTVKLSKFLVKNGYIIHTIKSENKYAIKEDISKVKKIFENANIKILKIMNLKANTINEVTLMCQKRA</sequence>
<evidence type="ECO:0000256" key="1">
    <source>
        <dbReference type="PROSITE-ProRule" id="PRU00529"/>
    </source>
</evidence>
<evidence type="ECO:0000313" key="4">
    <source>
        <dbReference type="Proteomes" id="UP000003706"/>
    </source>
</evidence>
<feature type="domain" description="THUMP" evidence="2">
    <location>
        <begin position="51"/>
        <end position="155"/>
    </location>
</feature>
<dbReference type="Pfam" id="PF01728">
    <property type="entry name" value="FtsJ"/>
    <property type="match status" value="1"/>
</dbReference>
<dbReference type="EMBL" id="AGJL01000036">
    <property type="protein sequence ID" value="EHP85305.1"/>
    <property type="molecule type" value="Genomic_DNA"/>
</dbReference>
<accession>H1L007</accession>
<dbReference type="STRING" id="647171.MetfoDRAFT_1381"/>
<dbReference type="GO" id="GO:0003723">
    <property type="term" value="F:RNA binding"/>
    <property type="evidence" value="ECO:0007669"/>
    <property type="project" value="UniProtKB-UniRule"/>
</dbReference>
<organism evidence="3 4">
    <name type="scientific">Methanotorris formicicus Mc-S-70</name>
    <dbReference type="NCBI Taxonomy" id="647171"/>
    <lineage>
        <taxon>Archaea</taxon>
        <taxon>Methanobacteriati</taxon>
        <taxon>Methanobacteriota</taxon>
        <taxon>Methanomada group</taxon>
        <taxon>Methanococci</taxon>
        <taxon>Methanococcales</taxon>
        <taxon>Methanocaldococcaceae</taxon>
        <taxon>Methanotorris</taxon>
    </lineage>
</organism>
<dbReference type="GO" id="GO:0032259">
    <property type="term" value="P:methylation"/>
    <property type="evidence" value="ECO:0007669"/>
    <property type="project" value="InterPro"/>
</dbReference>
<dbReference type="SUPFAM" id="SSF143437">
    <property type="entry name" value="THUMP domain-like"/>
    <property type="match status" value="1"/>
</dbReference>
<dbReference type="InterPro" id="IPR050102">
    <property type="entry name" value="tRNA_sulfurtransferase_ThiI"/>
</dbReference>
<evidence type="ECO:0000259" key="2">
    <source>
        <dbReference type="PROSITE" id="PS51165"/>
    </source>
</evidence>
<dbReference type="InterPro" id="IPR004114">
    <property type="entry name" value="THUMP_dom"/>
</dbReference>
<protein>
    <submittedName>
        <fullName evidence="3">THUMP domain-containing protein</fullName>
    </submittedName>
</protein>
<dbReference type="Proteomes" id="UP000003706">
    <property type="component" value="Unassembled WGS sequence"/>
</dbReference>
<dbReference type="SMART" id="SM00981">
    <property type="entry name" value="THUMP"/>
    <property type="match status" value="1"/>
</dbReference>
<keyword evidence="4" id="KW-1185">Reference proteome</keyword>
<dbReference type="RefSeq" id="WP_007044810.1">
    <property type="nucleotide sequence ID" value="NZ_AGJL01000036.1"/>
</dbReference>
<dbReference type="InterPro" id="IPR002877">
    <property type="entry name" value="RNA_MeTrfase_FtsJ_dom"/>
</dbReference>
<dbReference type="AlphaFoldDB" id="H1L007"/>
<dbReference type="GO" id="GO:0005829">
    <property type="term" value="C:cytosol"/>
    <property type="evidence" value="ECO:0007669"/>
    <property type="project" value="TreeGrafter"/>
</dbReference>
<evidence type="ECO:0000313" key="3">
    <source>
        <dbReference type="EMBL" id="EHP85305.1"/>
    </source>
</evidence>
<proteinExistence type="predicted"/>
<keyword evidence="1" id="KW-0694">RNA-binding</keyword>
<dbReference type="OrthoDB" id="26307at2157"/>